<gene>
    <name evidence="1" type="ORF">S01H1_09467</name>
</gene>
<reference evidence="1" key="1">
    <citation type="journal article" date="2014" name="Front. Microbiol.">
        <title>High frequency of phylogenetically diverse reductive dehalogenase-homologous genes in deep subseafloor sedimentary metagenomes.</title>
        <authorList>
            <person name="Kawai M."/>
            <person name="Futagami T."/>
            <person name="Toyoda A."/>
            <person name="Takaki Y."/>
            <person name="Nishi S."/>
            <person name="Hori S."/>
            <person name="Arai W."/>
            <person name="Tsubouchi T."/>
            <person name="Morono Y."/>
            <person name="Uchiyama I."/>
            <person name="Ito T."/>
            <person name="Fujiyama A."/>
            <person name="Inagaki F."/>
            <person name="Takami H."/>
        </authorList>
    </citation>
    <scope>NUCLEOTIDE SEQUENCE</scope>
    <source>
        <strain evidence="1">Expedition CK06-06</strain>
    </source>
</reference>
<evidence type="ECO:0000313" key="1">
    <source>
        <dbReference type="EMBL" id="GAF83978.1"/>
    </source>
</evidence>
<sequence>MKTKKIKILNKLTTIKILNKVAGDKLILGQWKPLDREIQLKKAQAAINETLLHELLEAIKDDCDLNMSHQTLSTLSATLGPILKQLGWKGI</sequence>
<organism evidence="1">
    <name type="scientific">marine sediment metagenome</name>
    <dbReference type="NCBI Taxonomy" id="412755"/>
    <lineage>
        <taxon>unclassified sequences</taxon>
        <taxon>metagenomes</taxon>
        <taxon>ecological metagenomes</taxon>
    </lineage>
</organism>
<dbReference type="EMBL" id="BARS01004837">
    <property type="protein sequence ID" value="GAF83978.1"/>
    <property type="molecule type" value="Genomic_DNA"/>
</dbReference>
<comment type="caution">
    <text evidence="1">The sequence shown here is derived from an EMBL/GenBank/DDBJ whole genome shotgun (WGS) entry which is preliminary data.</text>
</comment>
<accession>X0SSA0</accession>
<name>X0SSA0_9ZZZZ</name>
<proteinExistence type="predicted"/>
<dbReference type="AlphaFoldDB" id="X0SSA0"/>
<protein>
    <submittedName>
        <fullName evidence="1">Uncharacterized protein</fullName>
    </submittedName>
</protein>